<name>A0ABC9NG51_BACUC</name>
<sequence length="43" mass="4806">MPPLFVINSVSFPLSVQDGKEKSSEGKITCKDKPYLCTVFNQE</sequence>
<organism evidence="1 2">
    <name type="scientific">Bacteroides uniformis (strain ATCC 8492 / DSM 6597 / CCUG 4942 / CIP 103695 / JCM 5828 / KCTC 5204 / NCTC 13054 / VPI 0061)</name>
    <dbReference type="NCBI Taxonomy" id="411479"/>
    <lineage>
        <taxon>Bacteria</taxon>
        <taxon>Pseudomonadati</taxon>
        <taxon>Bacteroidota</taxon>
        <taxon>Bacteroidia</taxon>
        <taxon>Bacteroidales</taxon>
        <taxon>Bacteroidaceae</taxon>
        <taxon>Bacteroides</taxon>
    </lineage>
</organism>
<accession>A0ABC9NG51</accession>
<proteinExistence type="predicted"/>
<protein>
    <submittedName>
        <fullName evidence="1">Uncharacterized protein</fullName>
    </submittedName>
</protein>
<keyword evidence="2" id="KW-1185">Reference proteome</keyword>
<reference evidence="1" key="1">
    <citation type="submission" date="2007-06" db="EMBL/GenBank/DDBJ databases">
        <authorList>
            <person name="Fulton L."/>
            <person name="Clifton S."/>
            <person name="Fulton B."/>
            <person name="Xu J."/>
            <person name="Minx P."/>
            <person name="Pepin K.H."/>
            <person name="Johnson M."/>
            <person name="Thiruvilangam P."/>
            <person name="Bhonagiri V."/>
            <person name="Nash W.E."/>
            <person name="Mardis E.R."/>
            <person name="Wilson R.K."/>
        </authorList>
    </citation>
    <scope>NUCLEOTIDE SEQUENCE [LARGE SCALE GENOMIC DNA]</scope>
    <source>
        <strain evidence="1">ATCC 8492</strain>
    </source>
</reference>
<dbReference type="AlphaFoldDB" id="A0ABC9NG51"/>
<comment type="caution">
    <text evidence="1">The sequence shown here is derived from an EMBL/GenBank/DDBJ whole genome shotgun (WGS) entry which is preliminary data.</text>
</comment>
<evidence type="ECO:0000313" key="2">
    <source>
        <dbReference type="Proteomes" id="UP000004110"/>
    </source>
</evidence>
<dbReference type="Proteomes" id="UP000004110">
    <property type="component" value="Unassembled WGS sequence"/>
</dbReference>
<evidence type="ECO:0000313" key="1">
    <source>
        <dbReference type="EMBL" id="EDO55658.1"/>
    </source>
</evidence>
<dbReference type="EMBL" id="AAYH02000036">
    <property type="protein sequence ID" value="EDO55658.1"/>
    <property type="molecule type" value="Genomic_DNA"/>
</dbReference>
<gene>
    <name evidence="1" type="ORF">BACUNI_00691</name>
</gene>
<reference evidence="1" key="2">
    <citation type="submission" date="2013-11" db="EMBL/GenBank/DDBJ databases">
        <title>Draft genome sequence of Bacteroides uniformis (ATCC 8492).</title>
        <authorList>
            <person name="Sudarsanam P."/>
            <person name="Ley R."/>
            <person name="Guruge J."/>
            <person name="Turnbaugh P.J."/>
            <person name="Mahowald M."/>
            <person name="Liep D."/>
            <person name="Gordon J."/>
        </authorList>
    </citation>
    <scope>NUCLEOTIDE SEQUENCE</scope>
    <source>
        <strain evidence="1">ATCC 8492</strain>
    </source>
</reference>